<sequence>MTTAIERDFETGDLRGTAPTVSQEQVGHGSYAMRVYNHRHNSPSPGRTEVRVNNDSGGRLEIPAAAGKVCYNVESHLNSGNTSYHPRPLTLEKLQKEFLMQIGCGIRGFMFWQLHAETIGLESPAWG</sequence>
<dbReference type="AlphaFoldDB" id="A0A0F9BEQ6"/>
<dbReference type="EMBL" id="LAZR01041321">
    <property type="protein sequence ID" value="KKL12287.1"/>
    <property type="molecule type" value="Genomic_DNA"/>
</dbReference>
<feature type="non-terminal residue" evidence="2">
    <location>
        <position position="127"/>
    </location>
</feature>
<proteinExistence type="predicted"/>
<feature type="compositionally biased region" description="Basic and acidic residues" evidence="1">
    <location>
        <begin position="1"/>
        <end position="13"/>
    </location>
</feature>
<feature type="region of interest" description="Disordered" evidence="1">
    <location>
        <begin position="1"/>
        <end position="24"/>
    </location>
</feature>
<reference evidence="2" key="1">
    <citation type="journal article" date="2015" name="Nature">
        <title>Complex archaea that bridge the gap between prokaryotes and eukaryotes.</title>
        <authorList>
            <person name="Spang A."/>
            <person name="Saw J.H."/>
            <person name="Jorgensen S.L."/>
            <person name="Zaremba-Niedzwiedzka K."/>
            <person name="Martijn J."/>
            <person name="Lind A.E."/>
            <person name="van Eijk R."/>
            <person name="Schleper C."/>
            <person name="Guy L."/>
            <person name="Ettema T.J."/>
        </authorList>
    </citation>
    <scope>NUCLEOTIDE SEQUENCE</scope>
</reference>
<evidence type="ECO:0000256" key="1">
    <source>
        <dbReference type="SAM" id="MobiDB-lite"/>
    </source>
</evidence>
<gene>
    <name evidence="2" type="ORF">LCGC14_2537240</name>
</gene>
<comment type="caution">
    <text evidence="2">The sequence shown here is derived from an EMBL/GenBank/DDBJ whole genome shotgun (WGS) entry which is preliminary data.</text>
</comment>
<protein>
    <submittedName>
        <fullName evidence="2">Uncharacterized protein</fullName>
    </submittedName>
</protein>
<name>A0A0F9BEQ6_9ZZZZ</name>
<evidence type="ECO:0000313" key="2">
    <source>
        <dbReference type="EMBL" id="KKL12287.1"/>
    </source>
</evidence>
<accession>A0A0F9BEQ6</accession>
<organism evidence="2">
    <name type="scientific">marine sediment metagenome</name>
    <dbReference type="NCBI Taxonomy" id="412755"/>
    <lineage>
        <taxon>unclassified sequences</taxon>
        <taxon>metagenomes</taxon>
        <taxon>ecological metagenomes</taxon>
    </lineage>
</organism>
<feature type="region of interest" description="Disordered" evidence="1">
    <location>
        <begin position="36"/>
        <end position="58"/>
    </location>
</feature>